<feature type="coiled-coil region" evidence="1">
    <location>
        <begin position="161"/>
        <end position="195"/>
    </location>
</feature>
<dbReference type="InterPro" id="IPR021242">
    <property type="entry name" value="DUF2799"/>
</dbReference>
<keyword evidence="1" id="KW-0175">Coiled coil</keyword>
<name>A0A6N7BYN5_9GAMM</name>
<sequence length="200" mass="22675">MYRPIHRVVRQLSLGLSVFGSIYLLAGCATLSKQECLIGDWQAIGYNDGVAGYHSDRLASHTKACAKASVAPDYQAWERGRQLGLQQYCTINNAYNIGRRGRQLNNVCPITMANTLQAANQKGLDYYALNSQLDKDNHLLDTYQSEFDKLENGEMLDFANEKEARARLLSLSDEIRDTKRRIQKTQQQLDSLNQSSNFYE</sequence>
<evidence type="ECO:0000313" key="4">
    <source>
        <dbReference type="Proteomes" id="UP000471465"/>
    </source>
</evidence>
<evidence type="ECO:0000313" key="3">
    <source>
        <dbReference type="EMBL" id="KAF0567617.1"/>
    </source>
</evidence>
<keyword evidence="2" id="KW-0812">Transmembrane</keyword>
<reference evidence="3 4" key="1">
    <citation type="submission" date="2019-09" db="EMBL/GenBank/DDBJ databases">
        <title>Draft genome sequence of Psychrobacter nivimaris LAMA 639, in search for biotechnological relevant genes.</title>
        <authorList>
            <person name="Lima A.O.S."/>
            <person name="Staloch B.E.K."/>
            <person name="Freitas R.C."/>
            <person name="Niero H."/>
            <person name="Silva M.A.C."/>
        </authorList>
    </citation>
    <scope>NUCLEOTIDE SEQUENCE [LARGE SCALE GENOMIC DNA]</scope>
    <source>
        <strain evidence="3 4">LAMA 639</strain>
    </source>
</reference>
<comment type="caution">
    <text evidence="3">The sequence shown here is derived from an EMBL/GenBank/DDBJ whole genome shotgun (WGS) entry which is preliminary data.</text>
</comment>
<keyword evidence="4" id="KW-1185">Reference proteome</keyword>
<accession>A0A6N7BYN5</accession>
<dbReference type="Pfam" id="PF10973">
    <property type="entry name" value="DUF2799"/>
    <property type="match status" value="1"/>
</dbReference>
<evidence type="ECO:0008006" key="5">
    <source>
        <dbReference type="Google" id="ProtNLM"/>
    </source>
</evidence>
<evidence type="ECO:0000256" key="1">
    <source>
        <dbReference type="SAM" id="Coils"/>
    </source>
</evidence>
<protein>
    <recommendedName>
        <fullName evidence="5">ATPase involved in DNA repair</fullName>
    </recommendedName>
</protein>
<dbReference type="RefSeq" id="WP_160023555.1">
    <property type="nucleotide sequence ID" value="NZ_VZIZ01000040.1"/>
</dbReference>
<keyword evidence="2" id="KW-1133">Transmembrane helix</keyword>
<evidence type="ECO:0000256" key="2">
    <source>
        <dbReference type="SAM" id="Phobius"/>
    </source>
</evidence>
<gene>
    <name evidence="3" type="ORF">FQV37_2062</name>
</gene>
<dbReference type="EMBL" id="VZIZ01000040">
    <property type="protein sequence ID" value="KAF0567617.1"/>
    <property type="molecule type" value="Genomic_DNA"/>
</dbReference>
<dbReference type="AlphaFoldDB" id="A0A6N7BYN5"/>
<dbReference type="PROSITE" id="PS51257">
    <property type="entry name" value="PROKAR_LIPOPROTEIN"/>
    <property type="match status" value="1"/>
</dbReference>
<organism evidence="3 4">
    <name type="scientific">Psychrobacter nivimaris</name>
    <dbReference type="NCBI Taxonomy" id="281738"/>
    <lineage>
        <taxon>Bacteria</taxon>
        <taxon>Pseudomonadati</taxon>
        <taxon>Pseudomonadota</taxon>
        <taxon>Gammaproteobacteria</taxon>
        <taxon>Moraxellales</taxon>
        <taxon>Moraxellaceae</taxon>
        <taxon>Psychrobacter</taxon>
    </lineage>
</organism>
<keyword evidence="2" id="KW-0472">Membrane</keyword>
<feature type="transmembrane region" description="Helical" evidence="2">
    <location>
        <begin position="12"/>
        <end position="32"/>
    </location>
</feature>
<proteinExistence type="predicted"/>
<dbReference type="Proteomes" id="UP000471465">
    <property type="component" value="Unassembled WGS sequence"/>
</dbReference>